<dbReference type="GO" id="GO:0047661">
    <property type="term" value="F:amino-acid racemase activity"/>
    <property type="evidence" value="ECO:0007669"/>
    <property type="project" value="TreeGrafter"/>
</dbReference>
<feature type="signal peptide" evidence="2">
    <location>
        <begin position="1"/>
        <end position="25"/>
    </location>
</feature>
<gene>
    <name evidence="3" type="ORF">KK083_17820</name>
</gene>
<reference evidence="3 4" key="1">
    <citation type="submission" date="2021-05" db="EMBL/GenBank/DDBJ databases">
        <title>A Polyphasic approach of four new species of the genus Ohtaekwangia: Ohtaekwangia histidinii sp. nov., Ohtaekwangia cretensis sp. nov., Ohtaekwangia indiensis sp. nov., Ohtaekwangia reichenbachii sp. nov. from diverse environment.</title>
        <authorList>
            <person name="Octaviana S."/>
        </authorList>
    </citation>
    <scope>NUCLEOTIDE SEQUENCE [LARGE SCALE GENOMIC DNA]</scope>
    <source>
        <strain evidence="3 4">PWU4</strain>
    </source>
</reference>
<evidence type="ECO:0000256" key="2">
    <source>
        <dbReference type="SAM" id="SignalP"/>
    </source>
</evidence>
<evidence type="ECO:0000313" key="3">
    <source>
        <dbReference type="EMBL" id="MBT1698755.1"/>
    </source>
</evidence>
<dbReference type="InterPro" id="IPR001920">
    <property type="entry name" value="Asp/Glu_race"/>
</dbReference>
<evidence type="ECO:0000313" key="4">
    <source>
        <dbReference type="Proteomes" id="UP001319200"/>
    </source>
</evidence>
<feature type="chain" id="PRO_5042933940" evidence="2">
    <location>
        <begin position="26"/>
        <end position="516"/>
    </location>
</feature>
<evidence type="ECO:0000256" key="1">
    <source>
        <dbReference type="ARBA" id="ARBA00023235"/>
    </source>
</evidence>
<proteinExistence type="predicted"/>
<dbReference type="InterPro" id="IPR018187">
    <property type="entry name" value="Asp/Glu_racemase_AS_1"/>
</dbReference>
<dbReference type="PANTHER" id="PTHR21198:SF3">
    <property type="entry name" value="GLUTAMATE RACEMASE"/>
    <property type="match status" value="1"/>
</dbReference>
<dbReference type="Proteomes" id="UP001319200">
    <property type="component" value="Unassembled WGS sequence"/>
</dbReference>
<dbReference type="InterPro" id="IPR033134">
    <property type="entry name" value="Asp/Glu_racemase_AS_2"/>
</dbReference>
<dbReference type="PROSITE" id="PS51257">
    <property type="entry name" value="PROKAR_LIPOPROTEIN"/>
    <property type="match status" value="1"/>
</dbReference>
<comment type="caution">
    <text evidence="3">The sequence shown here is derived from an EMBL/GenBank/DDBJ whole genome shotgun (WGS) entry which is preliminary data.</text>
</comment>
<keyword evidence="2" id="KW-0732">Signal</keyword>
<dbReference type="PROSITE" id="PS00923">
    <property type="entry name" value="ASP_GLU_RACEMASE_1"/>
    <property type="match status" value="1"/>
</dbReference>
<dbReference type="GO" id="GO:0009252">
    <property type="term" value="P:peptidoglycan biosynthetic process"/>
    <property type="evidence" value="ECO:0007669"/>
    <property type="project" value="TreeGrafter"/>
</dbReference>
<dbReference type="Gene3D" id="3.40.50.1860">
    <property type="match status" value="2"/>
</dbReference>
<dbReference type="RefSeq" id="WP_254165513.1">
    <property type="nucleotide sequence ID" value="NZ_JAHESF010000017.1"/>
</dbReference>
<name>A0AAP2GQA5_9BACT</name>
<dbReference type="EMBL" id="JAHESF010000017">
    <property type="protein sequence ID" value="MBT1698755.1"/>
    <property type="molecule type" value="Genomic_DNA"/>
</dbReference>
<accession>A0AAP2GQA5</accession>
<protein>
    <submittedName>
        <fullName evidence="3">Aspartate/glutamate racemase family protein</fullName>
    </submittedName>
</protein>
<sequence>MIRNLLLFSLGAGLCASLFSGCASKAETAATENLSAIEKAILNDKESFYHIDFKKYPEKRNILPVGVFDSGTGGLTILNALLAFDAHNNGNGASGSDGVPDFSKEKFIYLADQANMPYGNYYAQNKSGLLIEHILKDGQFLLSDKYYQDNKATNFKTDKEPVKVIVVACNTATAYGKETLEAFIRQSGANIKIIGVIDAGARGALEVFSKEESGSIGVLATVGTIASKGYEKTLLKLKDELGYKGNIMIFNRGGYGMAEAVDEEKEFIDRNASTPRTSYKGPSWAHPDYTIDKALLDVYNFNFSQNKVLCDSKGNGECEILQLNSAENYVRYHLVSLMEQMRKTPDAQPLKALLLGCTHYPYLTGEIRQVLGELYNYKKNGAYVYRSLMTDSIKLIDPAVNVAKELYAFMQEQALFNAAGSMDSSEFYISMPNLTNKNVITDSLGRFTYEYKYGRNEGEIQEYVKMVPFSRQNIPQETLERLSKMIPQTYSRIIRFNESNPKTSFLLPEQRITVNQ</sequence>
<keyword evidence="1" id="KW-0413">Isomerase</keyword>
<dbReference type="PANTHER" id="PTHR21198">
    <property type="entry name" value="GLUTAMATE RACEMASE"/>
    <property type="match status" value="1"/>
</dbReference>
<dbReference type="PROSITE" id="PS00924">
    <property type="entry name" value="ASP_GLU_RACEMASE_2"/>
    <property type="match status" value="1"/>
</dbReference>
<dbReference type="SUPFAM" id="SSF53681">
    <property type="entry name" value="Aspartate/glutamate racemase"/>
    <property type="match status" value="2"/>
</dbReference>
<keyword evidence="4" id="KW-1185">Reference proteome</keyword>
<dbReference type="AlphaFoldDB" id="A0AAP2GQA5"/>
<organism evidence="3 4">
    <name type="scientific">Chryseosolibacter histidini</name>
    <dbReference type="NCBI Taxonomy" id="2782349"/>
    <lineage>
        <taxon>Bacteria</taxon>
        <taxon>Pseudomonadati</taxon>
        <taxon>Bacteroidota</taxon>
        <taxon>Cytophagia</taxon>
        <taxon>Cytophagales</taxon>
        <taxon>Chryseotaleaceae</taxon>
        <taxon>Chryseosolibacter</taxon>
    </lineage>
</organism>